<gene>
    <name evidence="2" type="ORF">H9X54_000420</name>
</gene>
<evidence type="ECO:0000313" key="3">
    <source>
        <dbReference type="Proteomes" id="UP000759529"/>
    </source>
</evidence>
<accession>A0ABS2CS71</accession>
<sequence>TMQHIQGISRYQLRLQSLEDTISQENPVRFIDAFVNLIDLAKIGFTPRVLKTEGRPSFDTKVFLKIYLYSYINGIRSSRRH</sequence>
<dbReference type="InterPro" id="IPR008490">
    <property type="entry name" value="Transposase_InsH_N"/>
</dbReference>
<evidence type="ECO:0000259" key="1">
    <source>
        <dbReference type="Pfam" id="PF05598"/>
    </source>
</evidence>
<protein>
    <submittedName>
        <fullName evidence="2">Transposase</fullName>
    </submittedName>
</protein>
<reference evidence="2 3" key="1">
    <citation type="submission" date="2021-02" db="EMBL/GenBank/DDBJ databases">
        <authorList>
            <person name="Jung H.S."/>
            <person name="Chun B.H."/>
            <person name="Jeon C.O."/>
        </authorList>
    </citation>
    <scope>NUCLEOTIDE SEQUENCE [LARGE SCALE GENOMIC DNA]</scope>
    <source>
        <strain evidence="2 3">LMG 25203</strain>
    </source>
</reference>
<feature type="domain" description="Transposase InsH N-terminal" evidence="1">
    <location>
        <begin position="17"/>
        <end position="80"/>
    </location>
</feature>
<dbReference type="PANTHER" id="PTHR33408:SF2">
    <property type="entry name" value="TRANSPOSASE DDE DOMAIN-CONTAINING PROTEIN"/>
    <property type="match status" value="1"/>
</dbReference>
<evidence type="ECO:0000313" key="2">
    <source>
        <dbReference type="EMBL" id="MBM6497790.1"/>
    </source>
</evidence>
<name>A0ABS2CS71_9FLAO</name>
<dbReference type="Pfam" id="PF05598">
    <property type="entry name" value="DUF772"/>
    <property type="match status" value="1"/>
</dbReference>
<keyword evidence="3" id="KW-1185">Reference proteome</keyword>
<dbReference type="RefSeq" id="WP_204158446.1">
    <property type="nucleotide sequence ID" value="NZ_JACSOD020000129.1"/>
</dbReference>
<feature type="non-terminal residue" evidence="2">
    <location>
        <position position="81"/>
    </location>
</feature>
<proteinExistence type="predicted"/>
<feature type="non-terminal residue" evidence="2">
    <location>
        <position position="1"/>
    </location>
</feature>
<dbReference type="EMBL" id="JACSOD020000129">
    <property type="protein sequence ID" value="MBM6497790.1"/>
    <property type="molecule type" value="Genomic_DNA"/>
</dbReference>
<dbReference type="PANTHER" id="PTHR33408">
    <property type="entry name" value="TRANSPOSASE"/>
    <property type="match status" value="1"/>
</dbReference>
<comment type="caution">
    <text evidence="2">The sequence shown here is derived from an EMBL/GenBank/DDBJ whole genome shotgun (WGS) entry which is preliminary data.</text>
</comment>
<dbReference type="Proteomes" id="UP000759529">
    <property type="component" value="Unassembled WGS sequence"/>
</dbReference>
<organism evidence="2 3">
    <name type="scientific">Flavobacterium macrobrachii</name>
    <dbReference type="NCBI Taxonomy" id="591204"/>
    <lineage>
        <taxon>Bacteria</taxon>
        <taxon>Pseudomonadati</taxon>
        <taxon>Bacteroidota</taxon>
        <taxon>Flavobacteriia</taxon>
        <taxon>Flavobacteriales</taxon>
        <taxon>Flavobacteriaceae</taxon>
        <taxon>Flavobacterium</taxon>
    </lineage>
</organism>